<dbReference type="EMBL" id="JAWDGP010005497">
    <property type="protein sequence ID" value="KAK3756560.1"/>
    <property type="molecule type" value="Genomic_DNA"/>
</dbReference>
<name>A0AAE0YT48_9GAST</name>
<dbReference type="Proteomes" id="UP001283361">
    <property type="component" value="Unassembled WGS sequence"/>
</dbReference>
<sequence>MGDSLDLLLLCSTPSVAQAPGPTEPPPKMFTGT</sequence>
<reference evidence="1" key="1">
    <citation type="journal article" date="2023" name="G3 (Bethesda)">
        <title>A reference genome for the long-term kleptoplast-retaining sea slug Elysia crispata morphotype clarki.</title>
        <authorList>
            <person name="Eastman K.E."/>
            <person name="Pendleton A.L."/>
            <person name="Shaikh M.A."/>
            <person name="Suttiyut T."/>
            <person name="Ogas R."/>
            <person name="Tomko P."/>
            <person name="Gavelis G."/>
            <person name="Widhalm J.R."/>
            <person name="Wisecaver J.H."/>
        </authorList>
    </citation>
    <scope>NUCLEOTIDE SEQUENCE</scope>
    <source>
        <strain evidence="1">ECLA1</strain>
    </source>
</reference>
<dbReference type="AlphaFoldDB" id="A0AAE0YT48"/>
<accession>A0AAE0YT48</accession>
<protein>
    <submittedName>
        <fullName evidence="1">Uncharacterized protein</fullName>
    </submittedName>
</protein>
<keyword evidence="2" id="KW-1185">Reference proteome</keyword>
<gene>
    <name evidence="1" type="ORF">RRG08_048491</name>
</gene>
<evidence type="ECO:0000313" key="2">
    <source>
        <dbReference type="Proteomes" id="UP001283361"/>
    </source>
</evidence>
<comment type="caution">
    <text evidence="1">The sequence shown here is derived from an EMBL/GenBank/DDBJ whole genome shotgun (WGS) entry which is preliminary data.</text>
</comment>
<proteinExistence type="predicted"/>
<evidence type="ECO:0000313" key="1">
    <source>
        <dbReference type="EMBL" id="KAK3756560.1"/>
    </source>
</evidence>
<organism evidence="1 2">
    <name type="scientific">Elysia crispata</name>
    <name type="common">lettuce slug</name>
    <dbReference type="NCBI Taxonomy" id="231223"/>
    <lineage>
        <taxon>Eukaryota</taxon>
        <taxon>Metazoa</taxon>
        <taxon>Spiralia</taxon>
        <taxon>Lophotrochozoa</taxon>
        <taxon>Mollusca</taxon>
        <taxon>Gastropoda</taxon>
        <taxon>Heterobranchia</taxon>
        <taxon>Euthyneura</taxon>
        <taxon>Panpulmonata</taxon>
        <taxon>Sacoglossa</taxon>
        <taxon>Placobranchoidea</taxon>
        <taxon>Plakobranchidae</taxon>
        <taxon>Elysia</taxon>
    </lineage>
</organism>